<sequence>MKMLLRFSGFTGHKEFSKMVEKPTLKRVLKNFTSMSSIHSKARMENPCETVVDSGALREMPEPKGLPVLGTIVDLIISGGAAKLHLYNDKRHAELGPIYRERIGSVKAVFINSPDEFRRVFRLEGPKPIHFLPEAWTLYNEIRKCKRGLFFMDGDEWLYFRRIANKLLLRPKSEEFMSRPCQNAADSLASRWEIYSENGKLIPELEAQLYQWSIEVMLATLMGRNKWEEYGPNIMRKSENLAKNLHMIFEYSATLSLIPAKLAMRIKLPIWKKFVGSIDEVMEIVRILVPEIIRLDGDGLTTMILDEGVQGEDLVRIVADLILAAGDTTAYSMQWALFLLASHPDVQERLYESIKSLDQDEIPKDPFLKGVIKESLRLYPTAPFLTRFLPEDNIIGGYRVAKGELLLLSLYSSGRNDANFPEANEFRPERWIRTSTGEYKGVINPHATLPFALGARSCVGRKLAEYQISLTLAKIVKTFRMDCTNKDSVEMILHLVPVPSEPIQLLLTKRSWP</sequence>
<dbReference type="Proteomes" id="UP000694920">
    <property type="component" value="Unplaced"/>
</dbReference>
<evidence type="ECO:0000256" key="6">
    <source>
        <dbReference type="ARBA" id="ARBA00023004"/>
    </source>
</evidence>
<comment type="similarity">
    <text evidence="2">Belongs to the cytochrome P450 family.</text>
</comment>
<dbReference type="PANTHER" id="PTHR24279:SF120">
    <property type="entry name" value="CYTOCHROME P450"/>
    <property type="match status" value="1"/>
</dbReference>
<dbReference type="InterPro" id="IPR001128">
    <property type="entry name" value="Cyt_P450"/>
</dbReference>
<dbReference type="RefSeq" id="XP_015597264.1">
    <property type="nucleotide sequence ID" value="XM_015741778.1"/>
</dbReference>
<feature type="binding site" description="axial binding residue" evidence="8">
    <location>
        <position position="458"/>
    </location>
    <ligand>
        <name>heme</name>
        <dbReference type="ChEBI" id="CHEBI:30413"/>
    </ligand>
    <ligandPart>
        <name>Fe</name>
        <dbReference type="ChEBI" id="CHEBI:18248"/>
    </ligandPart>
</feature>
<dbReference type="GO" id="GO:0005506">
    <property type="term" value="F:iron ion binding"/>
    <property type="evidence" value="ECO:0007669"/>
    <property type="project" value="InterPro"/>
</dbReference>
<organism evidence="9 10">
    <name type="scientific">Cephus cinctus</name>
    <name type="common">Wheat stem sawfly</name>
    <dbReference type="NCBI Taxonomy" id="211228"/>
    <lineage>
        <taxon>Eukaryota</taxon>
        <taxon>Metazoa</taxon>
        <taxon>Ecdysozoa</taxon>
        <taxon>Arthropoda</taxon>
        <taxon>Hexapoda</taxon>
        <taxon>Insecta</taxon>
        <taxon>Pterygota</taxon>
        <taxon>Neoptera</taxon>
        <taxon>Endopterygota</taxon>
        <taxon>Hymenoptera</taxon>
        <taxon>Cephoidea</taxon>
        <taxon>Cephidae</taxon>
        <taxon>Cephus</taxon>
    </lineage>
</organism>
<protein>
    <submittedName>
        <fullName evidence="10 11">Cytochrome P450 315a1, mitochondrial</fullName>
    </submittedName>
</protein>
<keyword evidence="9" id="KW-1185">Reference proteome</keyword>
<comment type="cofactor">
    <cofactor evidence="1 8">
        <name>heme</name>
        <dbReference type="ChEBI" id="CHEBI:30413"/>
    </cofactor>
</comment>
<dbReference type="PRINTS" id="PR00463">
    <property type="entry name" value="EP450I"/>
</dbReference>
<accession>A0AAJ7FL67</accession>
<evidence type="ECO:0000256" key="5">
    <source>
        <dbReference type="ARBA" id="ARBA00023002"/>
    </source>
</evidence>
<keyword evidence="6 8" id="KW-0408">Iron</keyword>
<proteinExistence type="inferred from homology"/>
<dbReference type="PANTHER" id="PTHR24279">
    <property type="entry name" value="CYTOCHROME P450"/>
    <property type="match status" value="1"/>
</dbReference>
<dbReference type="GO" id="GO:0016705">
    <property type="term" value="F:oxidoreductase activity, acting on paired donors, with incorporation or reduction of molecular oxygen"/>
    <property type="evidence" value="ECO:0007669"/>
    <property type="project" value="InterPro"/>
</dbReference>
<dbReference type="GO" id="GO:0004497">
    <property type="term" value="F:monooxygenase activity"/>
    <property type="evidence" value="ECO:0007669"/>
    <property type="project" value="UniProtKB-KW"/>
</dbReference>
<keyword evidence="5" id="KW-0560">Oxidoreductase</keyword>
<gene>
    <name evidence="10 11" type="primary">LOC107268731</name>
</gene>
<evidence type="ECO:0000313" key="9">
    <source>
        <dbReference type="Proteomes" id="UP000694920"/>
    </source>
</evidence>
<dbReference type="CTD" id="44858"/>
<dbReference type="InterPro" id="IPR050479">
    <property type="entry name" value="CYP11_CYP27_families"/>
</dbReference>
<dbReference type="SUPFAM" id="SSF48264">
    <property type="entry name" value="Cytochrome P450"/>
    <property type="match status" value="1"/>
</dbReference>
<dbReference type="GO" id="GO:0020037">
    <property type="term" value="F:heme binding"/>
    <property type="evidence" value="ECO:0007669"/>
    <property type="project" value="InterPro"/>
</dbReference>
<evidence type="ECO:0000313" key="11">
    <source>
        <dbReference type="RefSeq" id="XP_015597266.1"/>
    </source>
</evidence>
<dbReference type="AlphaFoldDB" id="A0AAJ7FL67"/>
<evidence type="ECO:0000256" key="8">
    <source>
        <dbReference type="PIRSR" id="PIRSR602401-1"/>
    </source>
</evidence>
<dbReference type="Gene3D" id="1.10.630.10">
    <property type="entry name" value="Cytochrome P450"/>
    <property type="match status" value="1"/>
</dbReference>
<keyword evidence="4 8" id="KW-0479">Metal-binding</keyword>
<evidence type="ECO:0000256" key="1">
    <source>
        <dbReference type="ARBA" id="ARBA00001971"/>
    </source>
</evidence>
<dbReference type="CDD" id="cd11054">
    <property type="entry name" value="CYP24A1-like"/>
    <property type="match status" value="1"/>
</dbReference>
<evidence type="ECO:0000313" key="10">
    <source>
        <dbReference type="RefSeq" id="XP_015597264.1"/>
    </source>
</evidence>
<dbReference type="PRINTS" id="PR00385">
    <property type="entry name" value="P450"/>
</dbReference>
<dbReference type="RefSeq" id="XP_015597266.1">
    <property type="nucleotide sequence ID" value="XM_015741780.2"/>
</dbReference>
<dbReference type="GeneID" id="107268731"/>
<name>A0AAJ7FL67_CEPCN</name>
<dbReference type="KEGG" id="ccin:107268731"/>
<evidence type="ECO:0000256" key="3">
    <source>
        <dbReference type="ARBA" id="ARBA00022617"/>
    </source>
</evidence>
<evidence type="ECO:0000256" key="7">
    <source>
        <dbReference type="ARBA" id="ARBA00023033"/>
    </source>
</evidence>
<dbReference type="InterPro" id="IPR036396">
    <property type="entry name" value="Cyt_P450_sf"/>
</dbReference>
<keyword evidence="7" id="KW-0503">Monooxygenase</keyword>
<evidence type="ECO:0000256" key="4">
    <source>
        <dbReference type="ARBA" id="ARBA00022723"/>
    </source>
</evidence>
<reference evidence="10 11" key="1">
    <citation type="submission" date="2025-04" db="UniProtKB">
        <authorList>
            <consortium name="RefSeq"/>
        </authorList>
    </citation>
    <scope>IDENTIFICATION</scope>
</reference>
<keyword evidence="3 8" id="KW-0349">Heme</keyword>
<evidence type="ECO:0000256" key="2">
    <source>
        <dbReference type="ARBA" id="ARBA00010617"/>
    </source>
</evidence>
<dbReference type="InterPro" id="IPR002401">
    <property type="entry name" value="Cyt_P450_E_grp-I"/>
</dbReference>
<dbReference type="Pfam" id="PF00067">
    <property type="entry name" value="p450"/>
    <property type="match status" value="1"/>
</dbReference>